<feature type="signal peptide" evidence="3">
    <location>
        <begin position="1"/>
        <end position="18"/>
    </location>
</feature>
<evidence type="ECO:0000256" key="2">
    <source>
        <dbReference type="PIRSR" id="PIRSR619791-2"/>
    </source>
</evidence>
<evidence type="ECO:0000256" key="1">
    <source>
        <dbReference type="ARBA" id="ARBA00022559"/>
    </source>
</evidence>
<keyword evidence="2" id="KW-0349">Heme</keyword>
<accession>A0A9P0C3S0</accession>
<sequence>MSLKCVIAVCLLANLALGVRYDYHSSQPVSRSLLTYYESVNATNTCTFEVAPCDPNEWRRLDGSCNNLKQPAKGTYFVPMIRLLESHYHNGNEPRKAVNGEDLPLPRKVRTSLLKVGKSSHPELSQQVPGFAAYVLMDIASIHDIEKMLLEKTDCCEPEHMNDPECTPNIIPEDDPVHRFSGIRCMNLTRPQTYQDFKCTKEKVPSLIIRATPTFDSSPVYNQFNDGYKARTYEGGLLITEEENGKLFPPTGPRGLCLLNQAPKETRCYQNHLNSVLPIHIFTLWFYRNHNSIAKELAKVNPHWDDETLYQTARDINIACQQQIFFYEWLTSVMGHDNLVKAGVISKDKGFRDVYDENSYPVMTLEYNHALRWFHTMLEDNSHLYDKDGNKVGEMPLLEMLFRSGWLPHGKNEEYVANGFIRQPCHNADHSIDHDIGERGLPIVQQALDLATSDLHKNRLFGLAPYIDYVKLFSNITVKDFDDLSPLIDEEHIYKLKLVYKDVRDIDLMAGMWSEKHMEGGHISKTLGDITIDALLRAIKGDRHWYERGNRPHCFTKAQMKEVRKATLALLVCNNGEGVTHVTKHGFYNVGPKNPLVPCSEIPQIKFSAWKEKCNKS</sequence>
<feature type="chain" id="PRO_5040476785" description="Peroxidase" evidence="3">
    <location>
        <begin position="19"/>
        <end position="617"/>
    </location>
</feature>
<feature type="binding site" description="axial binding residue" evidence="2">
    <location>
        <position position="375"/>
    </location>
    <ligand>
        <name>heme b</name>
        <dbReference type="ChEBI" id="CHEBI:60344"/>
    </ligand>
    <ligandPart>
        <name>Fe</name>
        <dbReference type="ChEBI" id="CHEBI:18248"/>
    </ligandPart>
</feature>
<dbReference type="InterPro" id="IPR037120">
    <property type="entry name" value="Haem_peroxidase_sf_animal"/>
</dbReference>
<dbReference type="PROSITE" id="PS50292">
    <property type="entry name" value="PEROXIDASE_3"/>
    <property type="match status" value="1"/>
</dbReference>
<dbReference type="GO" id="GO:0020037">
    <property type="term" value="F:heme binding"/>
    <property type="evidence" value="ECO:0007669"/>
    <property type="project" value="InterPro"/>
</dbReference>
<reference evidence="4" key="1">
    <citation type="submission" date="2021-12" db="EMBL/GenBank/DDBJ databases">
        <authorList>
            <person name="King R."/>
        </authorList>
    </citation>
    <scope>NUCLEOTIDE SEQUENCE</scope>
</reference>
<dbReference type="Gene3D" id="1.10.640.10">
    <property type="entry name" value="Haem peroxidase domain superfamily, animal type"/>
    <property type="match status" value="1"/>
</dbReference>
<dbReference type="InterPro" id="IPR010255">
    <property type="entry name" value="Haem_peroxidase_sf"/>
</dbReference>
<keyword evidence="1" id="KW-0575">Peroxidase</keyword>
<dbReference type="AlphaFoldDB" id="A0A9P0C3S0"/>
<dbReference type="GO" id="GO:0004601">
    <property type="term" value="F:peroxidase activity"/>
    <property type="evidence" value="ECO:0007669"/>
    <property type="project" value="UniProtKB-KW"/>
</dbReference>
<dbReference type="OrthoDB" id="823504at2759"/>
<dbReference type="PANTHER" id="PTHR11475">
    <property type="entry name" value="OXIDASE/PEROXIDASE"/>
    <property type="match status" value="1"/>
</dbReference>
<evidence type="ECO:0000313" key="5">
    <source>
        <dbReference type="Proteomes" id="UP001154114"/>
    </source>
</evidence>
<keyword evidence="2" id="KW-0408">Iron</keyword>
<dbReference type="GO" id="GO:0046872">
    <property type="term" value="F:metal ion binding"/>
    <property type="evidence" value="ECO:0007669"/>
    <property type="project" value="UniProtKB-KW"/>
</dbReference>
<dbReference type="SUPFAM" id="SSF48113">
    <property type="entry name" value="Heme-dependent peroxidases"/>
    <property type="match status" value="1"/>
</dbReference>
<dbReference type="Pfam" id="PF03098">
    <property type="entry name" value="An_peroxidase"/>
    <property type="match status" value="1"/>
</dbReference>
<keyword evidence="5" id="KW-1185">Reference proteome</keyword>
<organism evidence="4 5">
    <name type="scientific">Chrysodeixis includens</name>
    <name type="common">Soybean looper</name>
    <name type="synonym">Pseudoplusia includens</name>
    <dbReference type="NCBI Taxonomy" id="689277"/>
    <lineage>
        <taxon>Eukaryota</taxon>
        <taxon>Metazoa</taxon>
        <taxon>Ecdysozoa</taxon>
        <taxon>Arthropoda</taxon>
        <taxon>Hexapoda</taxon>
        <taxon>Insecta</taxon>
        <taxon>Pterygota</taxon>
        <taxon>Neoptera</taxon>
        <taxon>Endopterygota</taxon>
        <taxon>Lepidoptera</taxon>
        <taxon>Glossata</taxon>
        <taxon>Ditrysia</taxon>
        <taxon>Noctuoidea</taxon>
        <taxon>Noctuidae</taxon>
        <taxon>Plusiinae</taxon>
        <taxon>Chrysodeixis</taxon>
    </lineage>
</organism>
<evidence type="ECO:0000256" key="3">
    <source>
        <dbReference type="SAM" id="SignalP"/>
    </source>
</evidence>
<proteinExistence type="predicted"/>
<keyword evidence="2" id="KW-0479">Metal-binding</keyword>
<name>A0A9P0C3S0_CHRIL</name>
<dbReference type="InterPro" id="IPR019791">
    <property type="entry name" value="Haem_peroxidase_animal"/>
</dbReference>
<dbReference type="PANTHER" id="PTHR11475:SF125">
    <property type="entry name" value="GH11385P"/>
    <property type="match status" value="1"/>
</dbReference>
<protein>
    <recommendedName>
        <fullName evidence="6">Peroxidase</fullName>
    </recommendedName>
</protein>
<keyword evidence="3" id="KW-0732">Signal</keyword>
<dbReference type="GO" id="GO:0006979">
    <property type="term" value="P:response to oxidative stress"/>
    <property type="evidence" value="ECO:0007669"/>
    <property type="project" value="InterPro"/>
</dbReference>
<dbReference type="PRINTS" id="PR00457">
    <property type="entry name" value="ANPEROXIDASE"/>
</dbReference>
<evidence type="ECO:0000313" key="4">
    <source>
        <dbReference type="EMBL" id="CAH0626856.1"/>
    </source>
</evidence>
<dbReference type="Proteomes" id="UP001154114">
    <property type="component" value="Chromosome 8"/>
</dbReference>
<keyword evidence="1" id="KW-0560">Oxidoreductase</keyword>
<gene>
    <name evidence="4" type="ORF">CINC_LOCUS12343</name>
</gene>
<evidence type="ECO:0008006" key="6">
    <source>
        <dbReference type="Google" id="ProtNLM"/>
    </source>
</evidence>
<dbReference type="EMBL" id="LR824011">
    <property type="protein sequence ID" value="CAH0626856.1"/>
    <property type="molecule type" value="Genomic_DNA"/>
</dbReference>